<feature type="compositionally biased region" description="Basic and acidic residues" evidence="1">
    <location>
        <begin position="9"/>
        <end position="23"/>
    </location>
</feature>
<proteinExistence type="predicted"/>
<feature type="compositionally biased region" description="Low complexity" evidence="1">
    <location>
        <begin position="24"/>
        <end position="42"/>
    </location>
</feature>
<evidence type="ECO:0000256" key="1">
    <source>
        <dbReference type="SAM" id="MobiDB-lite"/>
    </source>
</evidence>
<organism evidence="2 3">
    <name type="scientific">Aphanomyces invadans</name>
    <dbReference type="NCBI Taxonomy" id="157072"/>
    <lineage>
        <taxon>Eukaryota</taxon>
        <taxon>Sar</taxon>
        <taxon>Stramenopiles</taxon>
        <taxon>Oomycota</taxon>
        <taxon>Saprolegniomycetes</taxon>
        <taxon>Saprolegniales</taxon>
        <taxon>Verrucalvaceae</taxon>
        <taxon>Aphanomyces</taxon>
    </lineage>
</organism>
<reference evidence="2 3" key="1">
    <citation type="submission" date="2018-08" db="EMBL/GenBank/DDBJ databases">
        <title>Aphanomyces genome sequencing and annotation.</title>
        <authorList>
            <person name="Minardi D."/>
            <person name="Oidtmann B."/>
            <person name="Van Der Giezen M."/>
            <person name="Studholme D.J."/>
        </authorList>
    </citation>
    <scope>NUCLEOTIDE SEQUENCE [LARGE SCALE GENOMIC DNA]</scope>
    <source>
        <strain evidence="2 3">NJM0002</strain>
    </source>
</reference>
<accession>A0A418AHR8</accession>
<protein>
    <recommendedName>
        <fullName evidence="4">Peptidase A2 domain-containing protein</fullName>
    </recommendedName>
</protein>
<keyword evidence="3" id="KW-1185">Reference proteome</keyword>
<evidence type="ECO:0008006" key="4">
    <source>
        <dbReference type="Google" id="ProtNLM"/>
    </source>
</evidence>
<evidence type="ECO:0000313" key="2">
    <source>
        <dbReference type="EMBL" id="RHY22133.1"/>
    </source>
</evidence>
<feature type="compositionally biased region" description="Basic and acidic residues" evidence="1">
    <location>
        <begin position="43"/>
        <end position="52"/>
    </location>
</feature>
<dbReference type="Proteomes" id="UP000285060">
    <property type="component" value="Unassembled WGS sequence"/>
</dbReference>
<comment type="caution">
    <text evidence="2">The sequence shown here is derived from an EMBL/GenBank/DDBJ whole genome shotgun (WGS) entry which is preliminary data.</text>
</comment>
<feature type="compositionally biased region" description="Polar residues" evidence="1">
    <location>
        <begin position="84"/>
        <end position="101"/>
    </location>
</feature>
<dbReference type="VEuPathDB" id="FungiDB:H310_15007"/>
<gene>
    <name evidence="2" type="ORF">DYB32_009601</name>
</gene>
<dbReference type="EMBL" id="QUSY01002177">
    <property type="protein sequence ID" value="RHY22133.1"/>
    <property type="molecule type" value="Genomic_DNA"/>
</dbReference>
<dbReference type="AlphaFoldDB" id="A0A418AHR8"/>
<evidence type="ECO:0000313" key="3">
    <source>
        <dbReference type="Proteomes" id="UP000285060"/>
    </source>
</evidence>
<dbReference type="VEuPathDB" id="FungiDB:H310_12047"/>
<sequence>MEFPTNGDIRAEDVELPGSDHDGSAATRTRSGRSASPAARAPSMDRTEDRGRSRSQTTARRLFRSPDRRRQPVAVDEAWPYARATSTPFVSGQTTRTSSEATADEPNDVDMGQYDVVVRNAPALPKNPAFNGSTKEERRAFMAAYNLYISQTNALTANGVRHIVMPVSACIEPMTKLRVAEWDLFKDPDDTLKKRIKTAVVFGMSISDADSRIGRMLDGLASAIRRDRQEWVIKEKSQAIVNIIQDAIKPASLNRAVAEQMVLSRNKPLKKDVYHPGTPGGRVATVRVDTKKQDRPSLPTVVDGIVSVQASLLDSGADLSVVSGGLVSVLLAAGASPDITVMGPMVLRPFGTDSKPITVTKQVRLGSLEFKTACGSLLLRGLRVWVDEAEPNVELTLGLPVMKTLGYEDQTLLENARKQQAVWDFADQTVTTHGVAMHRAL</sequence>
<feature type="region of interest" description="Disordered" evidence="1">
    <location>
        <begin position="1"/>
        <end position="108"/>
    </location>
</feature>
<name>A0A418AHR8_9STRA</name>